<dbReference type="InterPro" id="IPR027417">
    <property type="entry name" value="P-loop_NTPase"/>
</dbReference>
<protein>
    <submittedName>
        <fullName evidence="3">Type IV secretory system conjugative DNA transfer family protein</fullName>
    </submittedName>
</protein>
<dbReference type="AlphaFoldDB" id="A0A7V5MH60"/>
<accession>A0A7V5MH60</accession>
<feature type="non-terminal residue" evidence="3">
    <location>
        <position position="1"/>
    </location>
</feature>
<feature type="region of interest" description="Disordered" evidence="1">
    <location>
        <begin position="759"/>
        <end position="966"/>
    </location>
</feature>
<dbReference type="CDD" id="cd01127">
    <property type="entry name" value="TrwB_TraG_TraD_VirD4"/>
    <property type="match status" value="1"/>
</dbReference>
<dbReference type="PANTHER" id="PTHR30121">
    <property type="entry name" value="UNCHARACTERIZED PROTEIN YJGR-RELATED"/>
    <property type="match status" value="1"/>
</dbReference>
<comment type="caution">
    <text evidence="3">The sequence shown here is derived from an EMBL/GenBank/DDBJ whole genome shotgun (WGS) entry which is preliminary data.</text>
</comment>
<dbReference type="InterPro" id="IPR058441">
    <property type="entry name" value="DUF8128"/>
</dbReference>
<name>A0A7V5MH60_UNCKA</name>
<proteinExistence type="predicted"/>
<dbReference type="PANTHER" id="PTHR30121:SF11">
    <property type="entry name" value="AAA+ ATPASE DOMAIN-CONTAINING PROTEIN"/>
    <property type="match status" value="1"/>
</dbReference>
<sequence>KKNLEKGKELEFFKVSVPEDTEVEIKAMEQFYTSLMGIKEVGRFGVNKSPNISLEIVGSSHGIDFYVVTPKKYSSLVEKAIHAVYSDAEIDKGKHNLWSIWEQEGYQEFDELYLAKEDYYPLKTYEETELDPLNSITSSMSKMSEGEGMALQIVIRPATNDWKDIGNSVARHLTNKKDKDGNPKSTDADREKAEVIKSKTKKEGMEFVIRAFSVAPTKEIAKANLKNLKNSLNVLSHSQGNRLSSKKYPFPFSLFDKARKREFLYAFIYRMFPYVHIKVPYVKKVLFKGYSVLNTAELATLYHFPTKQVKTPGINWLRSKANIAPFELPESGTYLGLSEFRGVEKKVYMLEDDRRRHLYVLGQTGTGKSEFLKFLAVQDIKAGKGLAFMDPHGSAVRDILQQVPKERIKDVIYFNPGDKDYPMGLNILEAETEREKNLVVNSFIALLYKLYDPNRQGIVGPRLERAVRNAMLTIMSEPGNTLIEVMRVLMDEKYQKEMLPKIKDPLVKSYWVKEIAQTTAHHKSEVLGYFVSKFDRFATESVMRNIIGQSKSAFDFSKVMKEKKILLIDLNKGAIGEENSKFLGLLLVPRILSAAFRRMETEENFDDFYLYVDEFQNFATPDFVTILSEARKYKLNLIVANQFLSQMPEDIKGAIFGNVGTLVSFRVGQDDAKYMAEQFHPRFTENDLLNLPVGRTVTRLLVKGHPTPPFSMKTDWPLIQSLPRSPEVANEIIENSRRLYAKPVEEVEKEIKNRGGLKALLEDDTKKPSPFGSRPSSFGSAGSFASSTSKSSSSDSPFSKLFGSRSSSSSKPSSGFGSSFGSKPSSLGRPSSSFSAEKIDASAPKSSGSSTLSNKPSFGSSFGSRPSSLGKPSSSFGSSFGSSSPSFSKPPSNKRGAISLADLEQDTRIKKPSSEDYIEPKNAFNTGDKVPPRPKPKGPVVIEEESKKPTKKEGTDPKGQKTIALE</sequence>
<evidence type="ECO:0000259" key="2">
    <source>
        <dbReference type="Pfam" id="PF26449"/>
    </source>
</evidence>
<dbReference type="GO" id="GO:0016020">
    <property type="term" value="C:membrane"/>
    <property type="evidence" value="ECO:0007669"/>
    <property type="project" value="InterPro"/>
</dbReference>
<feature type="compositionally biased region" description="Polar residues" evidence="1">
    <location>
        <begin position="844"/>
        <end position="855"/>
    </location>
</feature>
<dbReference type="SUPFAM" id="SSF52540">
    <property type="entry name" value="P-loop containing nucleoside triphosphate hydrolases"/>
    <property type="match status" value="1"/>
</dbReference>
<dbReference type="InterPro" id="IPR051162">
    <property type="entry name" value="T4SS_component"/>
</dbReference>
<feature type="compositionally biased region" description="Low complexity" evidence="1">
    <location>
        <begin position="768"/>
        <end position="835"/>
    </location>
</feature>
<gene>
    <name evidence="3" type="ORF">ENJ78_01245</name>
</gene>
<dbReference type="Gene3D" id="3.40.50.300">
    <property type="entry name" value="P-loop containing nucleotide triphosphate hydrolases"/>
    <property type="match status" value="2"/>
</dbReference>
<reference evidence="3" key="1">
    <citation type="journal article" date="2020" name="mSystems">
        <title>Genome- and Community-Level Interaction Insights into Carbon Utilization and Element Cycling Functions of Hydrothermarchaeota in Hydrothermal Sediment.</title>
        <authorList>
            <person name="Zhou Z."/>
            <person name="Liu Y."/>
            <person name="Xu W."/>
            <person name="Pan J."/>
            <person name="Luo Z.H."/>
            <person name="Li M."/>
        </authorList>
    </citation>
    <scope>NUCLEOTIDE SEQUENCE [LARGE SCALE GENOMIC DNA]</scope>
    <source>
        <strain evidence="3">HyVt-517</strain>
    </source>
</reference>
<dbReference type="InterPro" id="IPR003688">
    <property type="entry name" value="TraG/VirD4"/>
</dbReference>
<organism evidence="3">
    <name type="scientific">candidate division WWE3 bacterium</name>
    <dbReference type="NCBI Taxonomy" id="2053526"/>
    <lineage>
        <taxon>Bacteria</taxon>
        <taxon>Katanobacteria</taxon>
    </lineage>
</organism>
<dbReference type="EMBL" id="DRNS01000090">
    <property type="protein sequence ID" value="HHH14315.1"/>
    <property type="molecule type" value="Genomic_DNA"/>
</dbReference>
<evidence type="ECO:0000256" key="1">
    <source>
        <dbReference type="SAM" id="MobiDB-lite"/>
    </source>
</evidence>
<dbReference type="Pfam" id="PF26449">
    <property type="entry name" value="DUF8128"/>
    <property type="match status" value="1"/>
</dbReference>
<dbReference type="Pfam" id="PF02534">
    <property type="entry name" value="T4SS-DNA_transf"/>
    <property type="match status" value="1"/>
</dbReference>
<feature type="domain" description="DUF8128" evidence="2">
    <location>
        <begin position="18"/>
        <end position="316"/>
    </location>
</feature>
<evidence type="ECO:0000313" key="3">
    <source>
        <dbReference type="EMBL" id="HHH14315.1"/>
    </source>
</evidence>
<dbReference type="Proteomes" id="UP000886106">
    <property type="component" value="Unassembled WGS sequence"/>
</dbReference>
<feature type="compositionally biased region" description="Low complexity" evidence="1">
    <location>
        <begin position="856"/>
        <end position="891"/>
    </location>
</feature>
<feature type="compositionally biased region" description="Basic and acidic residues" evidence="1">
    <location>
        <begin position="905"/>
        <end position="914"/>
    </location>
</feature>
<feature type="compositionally biased region" description="Basic and acidic residues" evidence="1">
    <location>
        <begin position="944"/>
        <end position="959"/>
    </location>
</feature>